<organism evidence="2 3">
    <name type="scientific">Scophthalmus maximus</name>
    <name type="common">Turbot</name>
    <name type="synonym">Psetta maxima</name>
    <dbReference type="NCBI Taxonomy" id="52904"/>
    <lineage>
        <taxon>Eukaryota</taxon>
        <taxon>Metazoa</taxon>
        <taxon>Chordata</taxon>
        <taxon>Craniata</taxon>
        <taxon>Vertebrata</taxon>
        <taxon>Euteleostomi</taxon>
        <taxon>Actinopterygii</taxon>
        <taxon>Neopterygii</taxon>
        <taxon>Teleostei</taxon>
        <taxon>Neoteleostei</taxon>
        <taxon>Acanthomorphata</taxon>
        <taxon>Carangaria</taxon>
        <taxon>Pleuronectiformes</taxon>
        <taxon>Pleuronectoidei</taxon>
        <taxon>Scophthalmidae</taxon>
        <taxon>Scophthalmus</taxon>
    </lineage>
</organism>
<feature type="region of interest" description="Disordered" evidence="1">
    <location>
        <begin position="1"/>
        <end position="25"/>
    </location>
</feature>
<evidence type="ECO:0000256" key="1">
    <source>
        <dbReference type="SAM" id="MobiDB-lite"/>
    </source>
</evidence>
<accession>A0A6A4SG11</accession>
<reference evidence="2 3" key="1">
    <citation type="submission" date="2019-06" db="EMBL/GenBank/DDBJ databases">
        <title>Draft genomes of female and male turbot (Scophthalmus maximus).</title>
        <authorList>
            <person name="Xu H."/>
            <person name="Xu X.-W."/>
            <person name="Shao C."/>
            <person name="Chen S."/>
        </authorList>
    </citation>
    <scope>NUCLEOTIDE SEQUENCE [LARGE SCALE GENOMIC DNA]</scope>
    <source>
        <strain evidence="2">Ysfricsl-2016a</strain>
        <tissue evidence="2">Blood</tissue>
    </source>
</reference>
<dbReference type="EMBL" id="VEVO01000013">
    <property type="protein sequence ID" value="KAF0032197.1"/>
    <property type="molecule type" value="Genomic_DNA"/>
</dbReference>
<protein>
    <submittedName>
        <fullName evidence="2">Uncharacterized protein</fullName>
    </submittedName>
</protein>
<dbReference type="AlphaFoldDB" id="A0A6A4SG11"/>
<gene>
    <name evidence="2" type="ORF">F2P81_014487</name>
</gene>
<name>A0A6A4SG11_SCOMX</name>
<proteinExistence type="predicted"/>
<dbReference type="Proteomes" id="UP000438429">
    <property type="component" value="Unassembled WGS sequence"/>
</dbReference>
<evidence type="ECO:0000313" key="2">
    <source>
        <dbReference type="EMBL" id="KAF0032197.1"/>
    </source>
</evidence>
<evidence type="ECO:0000313" key="3">
    <source>
        <dbReference type="Proteomes" id="UP000438429"/>
    </source>
</evidence>
<sequence>MTMNHDNKQLNSPEAFTPQPESEHSSGDLIQKIIRSFTQKPRIDLDLRVFVIRCTPNKDAQQGCTSSSVGAVASCCGAVVERIVWLQQTNLCPWKNPEAASNRQVGNKPTLHPYYLNLSLEVKVKSKSNYRSMTPRNMQHGCLLASFDSDLVQRNQYHCYRGYGRVLQLEDPLKNVLCNVFEASDRVRLETTPSWLLQCHLQESKSTARC</sequence>
<comment type="caution">
    <text evidence="2">The sequence shown here is derived from an EMBL/GenBank/DDBJ whole genome shotgun (WGS) entry which is preliminary data.</text>
</comment>